<dbReference type="InterPro" id="IPR003804">
    <property type="entry name" value="Lactate_perm"/>
</dbReference>
<keyword evidence="3 8" id="KW-0813">Transport</keyword>
<dbReference type="EMBL" id="BAAAPZ010000002">
    <property type="protein sequence ID" value="GAA2090482.1"/>
    <property type="molecule type" value="Genomic_DNA"/>
</dbReference>
<feature type="transmembrane region" description="Helical" evidence="8">
    <location>
        <begin position="117"/>
        <end position="136"/>
    </location>
</feature>
<dbReference type="PANTHER" id="PTHR30003:SF0">
    <property type="entry name" value="GLYCOLATE PERMEASE GLCA-RELATED"/>
    <property type="match status" value="1"/>
</dbReference>
<feature type="transmembrane region" description="Helical" evidence="8">
    <location>
        <begin position="175"/>
        <end position="198"/>
    </location>
</feature>
<evidence type="ECO:0000256" key="8">
    <source>
        <dbReference type="RuleBase" id="RU365092"/>
    </source>
</evidence>
<gene>
    <name evidence="9" type="ORF">GCM10009823_06960</name>
</gene>
<evidence type="ECO:0000256" key="3">
    <source>
        <dbReference type="ARBA" id="ARBA00022448"/>
    </source>
</evidence>
<feature type="transmembrane region" description="Helical" evidence="8">
    <location>
        <begin position="91"/>
        <end position="111"/>
    </location>
</feature>
<name>A0ABP5I1S4_9MICO</name>
<comment type="similarity">
    <text evidence="2 8">Belongs to the lactate permease family.</text>
</comment>
<evidence type="ECO:0000256" key="5">
    <source>
        <dbReference type="ARBA" id="ARBA00022692"/>
    </source>
</evidence>
<dbReference type="Proteomes" id="UP001500984">
    <property type="component" value="Unassembled WGS sequence"/>
</dbReference>
<feature type="transmembrane region" description="Helical" evidence="8">
    <location>
        <begin position="296"/>
        <end position="313"/>
    </location>
</feature>
<dbReference type="Pfam" id="PF02652">
    <property type="entry name" value="Lactate_perm"/>
    <property type="match status" value="1"/>
</dbReference>
<feature type="transmembrane region" description="Helical" evidence="8">
    <location>
        <begin position="232"/>
        <end position="250"/>
    </location>
</feature>
<comment type="subcellular location">
    <subcellularLocation>
        <location evidence="1 8">Cell membrane</location>
        <topology evidence="1 8">Multi-pass membrane protein</topology>
    </subcellularLocation>
</comment>
<proteinExistence type="inferred from homology"/>
<evidence type="ECO:0000256" key="4">
    <source>
        <dbReference type="ARBA" id="ARBA00022475"/>
    </source>
</evidence>
<feature type="transmembrane region" description="Helical" evidence="8">
    <location>
        <begin position="205"/>
        <end position="226"/>
    </location>
</feature>
<keyword evidence="4 8" id="KW-1003">Cell membrane</keyword>
<sequence length="475" mass="46746">MVIVSVLLAALPVLAVVGMLLAGRSAVASSLAGLLTALVVGVTAFPVPAALAPELLGFLPLLAEIAAILLTGVVLARLLTASGAMHRISGWVLETAPGPVAGAVLVVFGVVPFVESVTGFGIGLTIGVPVLVHLGYGVRRAAVLGILGMVAACWGGLAVGVRVGGGLTDMPLSALGVAAAVFAAGPVLVAVVATAAVLRSWGAGLLYGLLGGGVMLGATGLFNALVGPALSWVLGSLVALAALLAVFRLRGSRLRADRALRLSLLPYGVVTAGLLAASALAAVLPHPLTHALTSPPLWLAAGCLTAAVLLHRRGPGTGAAIRAGVRQWVPVGVATASFMSMGWVLMEFGMSAALGQALSVLGPWTVPVLGALGTVLAGSITGAQSMFATTFVQVAEATAVSPLTLLAASLAACGLANGASPARAALAVSLAESALPEPRRAAAGGAGHERAVLLIALGLSLLSAGVIAVHLLLVV</sequence>
<evidence type="ECO:0000313" key="10">
    <source>
        <dbReference type="Proteomes" id="UP001500984"/>
    </source>
</evidence>
<organism evidence="9 10">
    <name type="scientific">Brevibacterium salitolerans</name>
    <dbReference type="NCBI Taxonomy" id="1403566"/>
    <lineage>
        <taxon>Bacteria</taxon>
        <taxon>Bacillati</taxon>
        <taxon>Actinomycetota</taxon>
        <taxon>Actinomycetes</taxon>
        <taxon>Micrococcales</taxon>
        <taxon>Brevibacteriaceae</taxon>
        <taxon>Brevibacterium</taxon>
    </lineage>
</organism>
<reference evidence="10" key="1">
    <citation type="journal article" date="2019" name="Int. J. Syst. Evol. Microbiol.">
        <title>The Global Catalogue of Microorganisms (GCM) 10K type strain sequencing project: providing services to taxonomists for standard genome sequencing and annotation.</title>
        <authorList>
            <consortium name="The Broad Institute Genomics Platform"/>
            <consortium name="The Broad Institute Genome Sequencing Center for Infectious Disease"/>
            <person name="Wu L."/>
            <person name="Ma J."/>
        </authorList>
    </citation>
    <scope>NUCLEOTIDE SEQUENCE [LARGE SCALE GENOMIC DNA]</scope>
    <source>
        <strain evidence="10">JCM 15900</strain>
    </source>
</reference>
<feature type="transmembrane region" description="Helical" evidence="8">
    <location>
        <begin position="366"/>
        <end position="391"/>
    </location>
</feature>
<comment type="function">
    <text evidence="8">Uptake of L-lactate across the membrane. Can also transport D-lactate and glycolate.</text>
</comment>
<evidence type="ECO:0000313" key="9">
    <source>
        <dbReference type="EMBL" id="GAA2090482.1"/>
    </source>
</evidence>
<evidence type="ECO:0000256" key="1">
    <source>
        <dbReference type="ARBA" id="ARBA00004651"/>
    </source>
</evidence>
<accession>A0ABP5I1S4</accession>
<feature type="transmembrane region" description="Helical" evidence="8">
    <location>
        <begin position="325"/>
        <end position="346"/>
    </location>
</feature>
<comment type="caution">
    <text evidence="9">The sequence shown here is derived from an EMBL/GenBank/DDBJ whole genome shotgun (WGS) entry which is preliminary data.</text>
</comment>
<keyword evidence="5 8" id="KW-0812">Transmembrane</keyword>
<evidence type="ECO:0000256" key="6">
    <source>
        <dbReference type="ARBA" id="ARBA00022989"/>
    </source>
</evidence>
<feature type="transmembrane region" description="Helical" evidence="8">
    <location>
        <begin position="143"/>
        <end position="163"/>
    </location>
</feature>
<dbReference type="PANTHER" id="PTHR30003">
    <property type="entry name" value="L-LACTATE PERMEASE"/>
    <property type="match status" value="1"/>
</dbReference>
<feature type="transmembrane region" description="Helical" evidence="8">
    <location>
        <begin position="451"/>
        <end position="474"/>
    </location>
</feature>
<evidence type="ECO:0000256" key="2">
    <source>
        <dbReference type="ARBA" id="ARBA00010100"/>
    </source>
</evidence>
<keyword evidence="6 8" id="KW-1133">Transmembrane helix</keyword>
<feature type="transmembrane region" description="Helical" evidence="8">
    <location>
        <begin position="262"/>
        <end position="284"/>
    </location>
</feature>
<keyword evidence="7 8" id="KW-0472">Membrane</keyword>
<feature type="transmembrane region" description="Helical" evidence="8">
    <location>
        <begin position="56"/>
        <end position="79"/>
    </location>
</feature>
<protein>
    <recommendedName>
        <fullName evidence="8">L-lactate permease</fullName>
    </recommendedName>
</protein>
<evidence type="ECO:0000256" key="7">
    <source>
        <dbReference type="ARBA" id="ARBA00023136"/>
    </source>
</evidence>
<keyword evidence="10" id="KW-1185">Reference proteome</keyword>